<evidence type="ECO:0000313" key="3">
    <source>
        <dbReference type="Proteomes" id="UP001499942"/>
    </source>
</evidence>
<accession>A0ABN3NCQ6</accession>
<protein>
    <submittedName>
        <fullName evidence="2">Uncharacterized protein</fullName>
    </submittedName>
</protein>
<evidence type="ECO:0000313" key="2">
    <source>
        <dbReference type="EMBL" id="GAA2518397.1"/>
    </source>
</evidence>
<name>A0ABN3NCQ6_9ACTN</name>
<keyword evidence="3" id="KW-1185">Reference proteome</keyword>
<dbReference type="EMBL" id="BAAASR010000049">
    <property type="protein sequence ID" value="GAA2518397.1"/>
    <property type="molecule type" value="Genomic_DNA"/>
</dbReference>
<sequence length="153" mass="15998">MTEPVRLLPEVPERPGYDGTPGDDGRRHAPATLPRGTYAVDPEPSGAPFVPREDQDEDTYEGAYPGGPWMSEGSALLVAAGPRNTYVLHPDDVVGLAPHPDSDRLGGCCGPTGHNGVNRVCGCGAEVATDFGDCYGPYEIHFDPGAVRPGAAV</sequence>
<organism evidence="2 3">
    <name type="scientific">Streptomyces gobitricini</name>
    <dbReference type="NCBI Taxonomy" id="68211"/>
    <lineage>
        <taxon>Bacteria</taxon>
        <taxon>Bacillati</taxon>
        <taxon>Actinomycetota</taxon>
        <taxon>Actinomycetes</taxon>
        <taxon>Kitasatosporales</taxon>
        <taxon>Streptomycetaceae</taxon>
        <taxon>Streptomyces</taxon>
    </lineage>
</organism>
<evidence type="ECO:0000256" key="1">
    <source>
        <dbReference type="SAM" id="MobiDB-lite"/>
    </source>
</evidence>
<feature type="region of interest" description="Disordered" evidence="1">
    <location>
        <begin position="1"/>
        <end position="67"/>
    </location>
</feature>
<proteinExistence type="predicted"/>
<reference evidence="2 3" key="1">
    <citation type="journal article" date="2019" name="Int. J. Syst. Evol. Microbiol.">
        <title>The Global Catalogue of Microorganisms (GCM) 10K type strain sequencing project: providing services to taxonomists for standard genome sequencing and annotation.</title>
        <authorList>
            <consortium name="The Broad Institute Genomics Platform"/>
            <consortium name="The Broad Institute Genome Sequencing Center for Infectious Disease"/>
            <person name="Wu L."/>
            <person name="Ma J."/>
        </authorList>
    </citation>
    <scope>NUCLEOTIDE SEQUENCE [LARGE SCALE GENOMIC DNA]</scope>
    <source>
        <strain evidence="2 3">JCM 5062</strain>
    </source>
</reference>
<comment type="caution">
    <text evidence="2">The sequence shown here is derived from an EMBL/GenBank/DDBJ whole genome shotgun (WGS) entry which is preliminary data.</text>
</comment>
<gene>
    <name evidence="2" type="ORF">GCM10010393_59210</name>
</gene>
<dbReference type="Proteomes" id="UP001499942">
    <property type="component" value="Unassembled WGS sequence"/>
</dbReference>